<reference evidence="4" key="1">
    <citation type="submission" date="2019-10" db="EMBL/GenBank/DDBJ databases">
        <title>Bird 10,000 Genomes (B10K) Project - Family phase.</title>
        <authorList>
            <person name="Zhang G."/>
        </authorList>
    </citation>
    <scope>NUCLEOTIDE SEQUENCE</scope>
    <source>
        <strain evidence="4">B10K-DU-012-30</strain>
        <tissue evidence="4">Muscle</tissue>
    </source>
</reference>
<feature type="non-terminal residue" evidence="4">
    <location>
        <position position="1"/>
    </location>
</feature>
<dbReference type="Pfam" id="PF00048">
    <property type="entry name" value="IL8"/>
    <property type="match status" value="1"/>
</dbReference>
<sequence length="71" mass="8140">PAPYSPSECCFDYSKRPLRLDNLVGFYPTPMECFSPAFVFETKKGGQVCANPKEKWVQRAVRELKKRGLRA</sequence>
<comment type="caution">
    <text evidence="4">The sequence shown here is derived from an EMBL/GenBank/DDBJ whole genome shotgun (WGS) entry which is preliminary data.</text>
</comment>
<dbReference type="PANTHER" id="PTHR12015">
    <property type="entry name" value="SMALL INDUCIBLE CYTOKINE A"/>
    <property type="match status" value="1"/>
</dbReference>
<dbReference type="AlphaFoldDB" id="A0A851BAE6"/>
<dbReference type="InterPro" id="IPR036048">
    <property type="entry name" value="Interleukin_8-like_sf"/>
</dbReference>
<name>A0A851BAE6_PICGY</name>
<dbReference type="InterPro" id="IPR001811">
    <property type="entry name" value="Chemokine_IL8-like_dom"/>
</dbReference>
<organism evidence="4 5">
    <name type="scientific">Picathartes gymnocephalus</name>
    <name type="common">White-necked rockfowl</name>
    <dbReference type="NCBI Taxonomy" id="175131"/>
    <lineage>
        <taxon>Eukaryota</taxon>
        <taxon>Metazoa</taxon>
        <taxon>Chordata</taxon>
        <taxon>Craniata</taxon>
        <taxon>Vertebrata</taxon>
        <taxon>Euteleostomi</taxon>
        <taxon>Archelosauria</taxon>
        <taxon>Archosauria</taxon>
        <taxon>Dinosauria</taxon>
        <taxon>Saurischia</taxon>
        <taxon>Theropoda</taxon>
        <taxon>Coelurosauria</taxon>
        <taxon>Aves</taxon>
        <taxon>Neognathae</taxon>
        <taxon>Neoaves</taxon>
        <taxon>Telluraves</taxon>
        <taxon>Australaves</taxon>
        <taxon>Passeriformes</taxon>
        <taxon>Picathartidae</taxon>
        <taxon>Picathartes</taxon>
    </lineage>
</organism>
<evidence type="ECO:0000259" key="3">
    <source>
        <dbReference type="SMART" id="SM00199"/>
    </source>
</evidence>
<dbReference type="InterPro" id="IPR039809">
    <property type="entry name" value="Chemokine_b/g/d"/>
</dbReference>
<dbReference type="GO" id="GO:0008009">
    <property type="term" value="F:chemokine activity"/>
    <property type="evidence" value="ECO:0007669"/>
    <property type="project" value="InterPro"/>
</dbReference>
<evidence type="ECO:0000313" key="4">
    <source>
        <dbReference type="EMBL" id="NWI36406.1"/>
    </source>
</evidence>
<accession>A0A851BAE6</accession>
<evidence type="ECO:0000256" key="1">
    <source>
        <dbReference type="ARBA" id="ARBA00010868"/>
    </source>
</evidence>
<dbReference type="GO" id="GO:0005615">
    <property type="term" value="C:extracellular space"/>
    <property type="evidence" value="ECO:0007669"/>
    <property type="project" value="UniProtKB-KW"/>
</dbReference>
<dbReference type="EMBL" id="WEKY01005688">
    <property type="protein sequence ID" value="NWI36406.1"/>
    <property type="molecule type" value="Genomic_DNA"/>
</dbReference>
<keyword evidence="2" id="KW-0202">Cytokine</keyword>
<dbReference type="SMART" id="SM00199">
    <property type="entry name" value="SCY"/>
    <property type="match status" value="1"/>
</dbReference>
<dbReference type="OrthoDB" id="9892424at2759"/>
<keyword evidence="5" id="KW-1185">Reference proteome</keyword>
<dbReference type="GO" id="GO:0006955">
    <property type="term" value="P:immune response"/>
    <property type="evidence" value="ECO:0007669"/>
    <property type="project" value="InterPro"/>
</dbReference>
<dbReference type="FunFam" id="2.40.50.40:FF:000002">
    <property type="entry name" value="C-C motif chemokine"/>
    <property type="match status" value="1"/>
</dbReference>
<gene>
    <name evidence="4" type="primary">Ccl14</name>
    <name evidence="4" type="ORF">PICGYM_R07694</name>
</gene>
<evidence type="ECO:0000256" key="2">
    <source>
        <dbReference type="ARBA" id="ARBA00022514"/>
    </source>
</evidence>
<feature type="domain" description="Chemokine interleukin-8-like" evidence="3">
    <location>
        <begin position="6"/>
        <end position="64"/>
    </location>
</feature>
<comment type="similarity">
    <text evidence="1">Belongs to the intercrine beta (chemokine CC) family.</text>
</comment>
<dbReference type="Gene3D" id="2.40.50.40">
    <property type="match status" value="1"/>
</dbReference>
<evidence type="ECO:0000313" key="5">
    <source>
        <dbReference type="Proteomes" id="UP000631391"/>
    </source>
</evidence>
<dbReference type="CDD" id="cd00272">
    <property type="entry name" value="Chemokine_CC"/>
    <property type="match status" value="1"/>
</dbReference>
<protein>
    <submittedName>
        <fullName evidence="4">CCL14 protein</fullName>
    </submittedName>
</protein>
<dbReference type="SUPFAM" id="SSF54117">
    <property type="entry name" value="Interleukin 8-like chemokines"/>
    <property type="match status" value="1"/>
</dbReference>
<dbReference type="Proteomes" id="UP000631391">
    <property type="component" value="Unassembled WGS sequence"/>
</dbReference>
<proteinExistence type="inferred from homology"/>
<feature type="non-terminal residue" evidence="4">
    <location>
        <position position="71"/>
    </location>
</feature>